<protein>
    <submittedName>
        <fullName evidence="9">Peptide antibiotic transporter SbmA</fullName>
    </submittedName>
</protein>
<feature type="compositionally biased region" description="Basic and acidic residues" evidence="5">
    <location>
        <begin position="40"/>
        <end position="49"/>
    </location>
</feature>
<evidence type="ECO:0000256" key="6">
    <source>
        <dbReference type="SAM" id="Phobius"/>
    </source>
</evidence>
<evidence type="ECO:0000313" key="9">
    <source>
        <dbReference type="EMBL" id="CAL4797136.1"/>
    </source>
</evidence>
<dbReference type="InterPro" id="IPR036640">
    <property type="entry name" value="ABC1_TM_sf"/>
</dbReference>
<evidence type="ECO:0000259" key="7">
    <source>
        <dbReference type="PROSITE" id="PS50076"/>
    </source>
</evidence>
<dbReference type="PRINTS" id="PR00625">
    <property type="entry name" value="JDOMAIN"/>
</dbReference>
<dbReference type="GO" id="GO:0003755">
    <property type="term" value="F:peptidyl-prolyl cis-trans isomerase activity"/>
    <property type="evidence" value="ECO:0007669"/>
    <property type="project" value="InterPro"/>
</dbReference>
<dbReference type="PANTHER" id="PTHR11487:SF0">
    <property type="entry name" value="S-ACYL FATTY ACID SYNTHASE THIOESTERASE, MEDIUM CHAIN"/>
    <property type="match status" value="1"/>
</dbReference>
<feature type="transmembrane region" description="Helical" evidence="6">
    <location>
        <begin position="620"/>
        <end position="641"/>
    </location>
</feature>
<evidence type="ECO:0000313" key="8">
    <source>
        <dbReference type="EMBL" id="CAI4009824.1"/>
    </source>
</evidence>
<feature type="region of interest" description="Disordered" evidence="5">
    <location>
        <begin position="40"/>
        <end position="62"/>
    </location>
</feature>
<dbReference type="GO" id="GO:0005524">
    <property type="term" value="F:ATP binding"/>
    <property type="evidence" value="ECO:0007669"/>
    <property type="project" value="InterPro"/>
</dbReference>
<feature type="domain" description="J" evidence="7">
    <location>
        <begin position="108"/>
        <end position="167"/>
    </location>
</feature>
<accession>A0A9P1GGX3</accession>
<keyword evidence="4 6" id="KW-0472">Membrane</keyword>
<reference evidence="9 10" key="2">
    <citation type="submission" date="2024-05" db="EMBL/GenBank/DDBJ databases">
        <authorList>
            <person name="Chen Y."/>
            <person name="Shah S."/>
            <person name="Dougan E. K."/>
            <person name="Thang M."/>
            <person name="Chan C."/>
        </authorList>
    </citation>
    <scope>NUCLEOTIDE SEQUENCE [LARGE SCALE GENOMIC DNA]</scope>
</reference>
<evidence type="ECO:0000256" key="3">
    <source>
        <dbReference type="ARBA" id="ARBA00022989"/>
    </source>
</evidence>
<reference evidence="8" key="1">
    <citation type="submission" date="2022-10" db="EMBL/GenBank/DDBJ databases">
        <authorList>
            <person name="Chen Y."/>
            <person name="Dougan E. K."/>
            <person name="Chan C."/>
            <person name="Rhodes N."/>
            <person name="Thang M."/>
        </authorList>
    </citation>
    <scope>NUCLEOTIDE SEQUENCE</scope>
</reference>
<dbReference type="PANTHER" id="PTHR11487">
    <property type="entry name" value="THIOESTERASE"/>
    <property type="match status" value="1"/>
</dbReference>
<evidence type="ECO:0000256" key="1">
    <source>
        <dbReference type="ARBA" id="ARBA00007169"/>
    </source>
</evidence>
<dbReference type="CDD" id="cd06257">
    <property type="entry name" value="DnaJ"/>
    <property type="match status" value="1"/>
</dbReference>
<organism evidence="8">
    <name type="scientific">Cladocopium goreaui</name>
    <dbReference type="NCBI Taxonomy" id="2562237"/>
    <lineage>
        <taxon>Eukaryota</taxon>
        <taxon>Sar</taxon>
        <taxon>Alveolata</taxon>
        <taxon>Dinophyceae</taxon>
        <taxon>Suessiales</taxon>
        <taxon>Symbiodiniaceae</taxon>
        <taxon>Cladocopium</taxon>
    </lineage>
</organism>
<proteinExistence type="inferred from homology"/>
<comment type="caution">
    <text evidence="8">The sequence shown here is derived from an EMBL/GenBank/DDBJ whole genome shotgun (WGS) entry which is preliminary data.</text>
</comment>
<dbReference type="OrthoDB" id="10267956at2759"/>
<dbReference type="GO" id="GO:0015833">
    <property type="term" value="P:peptide transport"/>
    <property type="evidence" value="ECO:0007669"/>
    <property type="project" value="InterPro"/>
</dbReference>
<dbReference type="PROSITE" id="PS50076">
    <property type="entry name" value="DNAJ_2"/>
    <property type="match status" value="1"/>
</dbReference>
<dbReference type="GO" id="GO:0016020">
    <property type="term" value="C:membrane"/>
    <property type="evidence" value="ECO:0007669"/>
    <property type="project" value="InterPro"/>
</dbReference>
<feature type="transmembrane region" description="Helical" evidence="6">
    <location>
        <begin position="694"/>
        <end position="716"/>
    </location>
</feature>
<dbReference type="InterPro" id="IPR036869">
    <property type="entry name" value="J_dom_sf"/>
</dbReference>
<dbReference type="Gene3D" id="1.10.287.110">
    <property type="entry name" value="DnaJ domain"/>
    <property type="match status" value="1"/>
</dbReference>
<keyword evidence="3 6" id="KW-1133">Transmembrane helix</keyword>
<dbReference type="InterPro" id="IPR001623">
    <property type="entry name" value="DnaJ_domain"/>
</dbReference>
<dbReference type="InterPro" id="IPR029058">
    <property type="entry name" value="AB_hydrolase_fold"/>
</dbReference>
<evidence type="ECO:0000313" key="10">
    <source>
        <dbReference type="Proteomes" id="UP001152797"/>
    </source>
</evidence>
<keyword evidence="2 6" id="KW-0812">Transmembrane</keyword>
<dbReference type="SMART" id="SM00271">
    <property type="entry name" value="DnaJ"/>
    <property type="match status" value="1"/>
</dbReference>
<sequence>MDAFEQMELQRQRESRQRIVDRFLRLILVGFLLDALKGGDADGAKDERKKKSSSKSSGSEGLSVKSLKEKANTYGGPAIMLAFIIAMLAIRAAEEGYHPADHDEHEFNYYEVMGLTKGVDQMEIRKAYKALALKYHPDKNPDCSECAEKFGKISKAYVWMTLKDEESDIQSTLSDAPPDWNSDDEPPDDHVGDENTCSRDGAVRKVIQKVGKGLERPGQNDIITLSFSTLQLDGSDSLPSLSNTTVEMGTNKLPMAVEFAVKHMRVGEVCEVRAPAVYSLQTSPLCGRSLRTQPGVLPKTDKVKRRYRFLPAAPRSVSEQAKKDLLNFRKAKQEATEKGEAFDATSPPMFRASVELLSITCVLALTEDRSVTKRILQKGSSRRQPRRGDVITFSYTIHGDDNARSETCTLTLGKDKLPFSGLRHVLLSMKEEECCLARLSSTAALPEGEDFSETHEPLLVSLEVTLLRWRRRDLLPVGEVHLDVRVNTWFGDFYDLLQKALSKEGDVSREEVYGFIFTFSRIAGIYIVVAVLLAFFTKHWTFRWRQAMNDYYMKHWQVLRRTEGASQRVQEDTSRFAIMVEGIGASMLQSVLTLVAFLPILLELSAQIHELPLIGEVSNAMVKATIVWALLGTVGLALIGIRLPGLEFQNQLVEAAFRKELVYGEDDQQRAEPDVVTDLFQAVRDSYFRLYFNFMYFDVAKYSYLQFGVVLPYIILVPCISKGGITLGSLQRLVGAFNNVERSFQFLVRNWGQIVDLLSVYKRLRQFSKSLAEERGDWGLRLSALCGYDVTCLSETLKEEKLDLTNNLFPCQVDTPAGGGSDACALLKTEIRQGPERRSHDVEAGSMVLAAMVIGEGEASLLSWRVGEGAVPGYMDVAVASMRFCESAAFEASQIVQTCRPVGPSYEGQTPLRTLKVSALDPWLVDLLKEQEVAEDSPKEGASAQPLPIPADWTMQGEVKSWSDLKLSKDGCFKLVFLAATEAVDLCLLEEDGQLHFLELERAHGNALAKVGRFEEASEAYRRALDAVRHGSLYKALFPTERGHIQGAYSREAFEGEHPLERMSEEEVSTRRGQLVALHLNLSLCATKAEAQARLEQGDEDARFLLGVEVPDSWKGGTLPPMRNALDPATRSFPARQDLAEYLQPLRLEVTEPFDVRVRLFAFPGAGDSVAAWVQFVNKVPPWIDVAIFERPGHGQRSSQPLAKMLVDEAKEAFEALASVLAPHAKGGSFEGAPFALLGHSMGCQLMAEVALLLKRNLGLEAVALFALDRGAPHIRLYSDEGYRLLCEDEPLEFFEGFNPVVYKLMQRADRHENKDTQRMIEMWKTDCRLCQEHVWPEGHHAFRCDLHVFCAVRNFIMDATKKLTPEQKRIHEINCRITNSGQSSAPWSRESYDAWKQWTTESCEVHDIDCDHVMVKLHDSTAQIVTEVLDSKTKT</sequence>
<name>A0A9P1GGX3_9DINO</name>
<dbReference type="EMBL" id="CAMXCT030004646">
    <property type="protein sequence ID" value="CAL4797136.1"/>
    <property type="molecule type" value="Genomic_DNA"/>
</dbReference>
<feature type="transmembrane region" description="Helical" evidence="6">
    <location>
        <begin position="576"/>
        <end position="600"/>
    </location>
</feature>
<dbReference type="InterPro" id="IPR012223">
    <property type="entry name" value="TEII"/>
</dbReference>
<evidence type="ECO:0000256" key="4">
    <source>
        <dbReference type="ARBA" id="ARBA00023136"/>
    </source>
</evidence>
<dbReference type="InterPro" id="IPR009248">
    <property type="entry name" value="SbmA_BacA"/>
</dbReference>
<evidence type="ECO:0000256" key="5">
    <source>
        <dbReference type="SAM" id="MobiDB-lite"/>
    </source>
</evidence>
<dbReference type="SUPFAM" id="SSF53474">
    <property type="entry name" value="alpha/beta-Hydrolases"/>
    <property type="match status" value="1"/>
</dbReference>
<dbReference type="Proteomes" id="UP001152797">
    <property type="component" value="Unassembled WGS sequence"/>
</dbReference>
<dbReference type="InterPro" id="IPR046357">
    <property type="entry name" value="PPIase_dom_sf"/>
</dbReference>
<gene>
    <name evidence="8" type="ORF">C1SCF055_LOCUS35155</name>
</gene>
<dbReference type="Pfam" id="PF00975">
    <property type="entry name" value="Thioesterase"/>
    <property type="match status" value="1"/>
</dbReference>
<dbReference type="GO" id="GO:1904680">
    <property type="term" value="F:peptide transmembrane transporter activity"/>
    <property type="evidence" value="ECO:0007669"/>
    <property type="project" value="InterPro"/>
</dbReference>
<evidence type="ECO:0000256" key="2">
    <source>
        <dbReference type="ARBA" id="ARBA00022692"/>
    </source>
</evidence>
<dbReference type="GO" id="GO:0008610">
    <property type="term" value="P:lipid biosynthetic process"/>
    <property type="evidence" value="ECO:0007669"/>
    <property type="project" value="TreeGrafter"/>
</dbReference>
<dbReference type="Pfam" id="PF00226">
    <property type="entry name" value="DnaJ"/>
    <property type="match status" value="1"/>
</dbReference>
<comment type="similarity">
    <text evidence="1">Belongs to the thioesterase family.</text>
</comment>
<feature type="transmembrane region" description="Helical" evidence="6">
    <location>
        <begin position="512"/>
        <end position="536"/>
    </location>
</feature>
<dbReference type="EMBL" id="CAMXCT020004646">
    <property type="protein sequence ID" value="CAL1163199.1"/>
    <property type="molecule type" value="Genomic_DNA"/>
</dbReference>
<keyword evidence="10" id="KW-1185">Reference proteome</keyword>
<feature type="region of interest" description="Disordered" evidence="5">
    <location>
        <begin position="168"/>
        <end position="197"/>
    </location>
</feature>
<dbReference type="Gene3D" id="3.40.50.1820">
    <property type="entry name" value="alpha/beta hydrolase"/>
    <property type="match status" value="1"/>
</dbReference>
<dbReference type="EMBL" id="CAMXCT010004646">
    <property type="protein sequence ID" value="CAI4009824.1"/>
    <property type="molecule type" value="Genomic_DNA"/>
</dbReference>
<feature type="compositionally biased region" description="Basic and acidic residues" evidence="5">
    <location>
        <begin position="188"/>
        <end position="197"/>
    </location>
</feature>
<dbReference type="SUPFAM" id="SSF46565">
    <property type="entry name" value="Chaperone J-domain"/>
    <property type="match status" value="1"/>
</dbReference>
<dbReference type="SUPFAM" id="SSF90123">
    <property type="entry name" value="ABC transporter transmembrane region"/>
    <property type="match status" value="1"/>
</dbReference>
<dbReference type="Pfam" id="PF05992">
    <property type="entry name" value="SbmA_BacA"/>
    <property type="match status" value="1"/>
</dbReference>
<dbReference type="InterPro" id="IPR001031">
    <property type="entry name" value="Thioesterase"/>
</dbReference>
<dbReference type="SUPFAM" id="SSF54534">
    <property type="entry name" value="FKBP-like"/>
    <property type="match status" value="2"/>
</dbReference>
<dbReference type="Gene3D" id="3.10.50.40">
    <property type="match status" value="2"/>
</dbReference>